<name>A0A077QG77_XENBV</name>
<comment type="caution">
    <text evidence="1">The sequence shown here is derived from an EMBL/GenBank/DDBJ whole genome shotgun (WGS) entry which is preliminary data.</text>
</comment>
<accession>A0A077QG77</accession>
<sequence>MFSFVFHQYDCFYCYYNLNKLLLVRLIRIKFLTIVNYKLIKCDLCQIYPM</sequence>
<dbReference type="Proteomes" id="UP000028480">
    <property type="component" value="Unassembled WGS sequence"/>
</dbReference>
<evidence type="ECO:0000313" key="1">
    <source>
        <dbReference type="EMBL" id="CDH35042.1"/>
    </source>
</evidence>
<reference evidence="1" key="1">
    <citation type="submission" date="2013-07" db="EMBL/GenBank/DDBJ databases">
        <title>Sub-species coevolution in mutualistic symbiosis.</title>
        <authorList>
            <person name="Murfin K."/>
            <person name="Klassen J."/>
            <person name="Lee M."/>
            <person name="Forst S."/>
            <person name="Stock P."/>
            <person name="Goodrich-Blair H."/>
        </authorList>
    </citation>
    <scope>NUCLEOTIDE SEQUENCE [LARGE SCALE GENOMIC DNA]</scope>
    <source>
        <strain evidence="1">Intermedium</strain>
    </source>
</reference>
<protein>
    <submittedName>
        <fullName evidence="1">Uncharacterized protein</fullName>
    </submittedName>
</protein>
<gene>
    <name evidence="1" type="ORF">XBI1_770016</name>
</gene>
<dbReference type="AlphaFoldDB" id="A0A077QG77"/>
<dbReference type="EMBL" id="CBTB010000287">
    <property type="protein sequence ID" value="CDH35042.1"/>
    <property type="molecule type" value="Genomic_DNA"/>
</dbReference>
<dbReference type="HOGENOM" id="CLU_215505_0_0_6"/>
<proteinExistence type="predicted"/>
<organism evidence="1">
    <name type="scientific">Xenorhabdus bovienii str. Intermedium</name>
    <dbReference type="NCBI Taxonomy" id="1379677"/>
    <lineage>
        <taxon>Bacteria</taxon>
        <taxon>Pseudomonadati</taxon>
        <taxon>Pseudomonadota</taxon>
        <taxon>Gammaproteobacteria</taxon>
        <taxon>Enterobacterales</taxon>
        <taxon>Morganellaceae</taxon>
        <taxon>Xenorhabdus</taxon>
    </lineage>
</organism>